<evidence type="ECO:0000313" key="2">
    <source>
        <dbReference type="EMBL" id="BDE95425.1"/>
    </source>
</evidence>
<name>A0ABM7WGR5_9ACTN</name>
<keyword evidence="3" id="KW-1185">Reference proteome</keyword>
<organism evidence="2 3">
    <name type="scientific">Raoultibacter timonensis</name>
    <dbReference type="NCBI Taxonomy" id="1907662"/>
    <lineage>
        <taxon>Bacteria</taxon>
        <taxon>Bacillati</taxon>
        <taxon>Actinomycetota</taxon>
        <taxon>Coriobacteriia</taxon>
        <taxon>Eggerthellales</taxon>
        <taxon>Eggerthellaceae</taxon>
        <taxon>Raoultibacter</taxon>
    </lineage>
</organism>
<proteinExistence type="predicted"/>
<feature type="region of interest" description="Disordered" evidence="1">
    <location>
        <begin position="1"/>
        <end position="30"/>
    </location>
</feature>
<gene>
    <name evidence="2" type="ORF">CE91St30_07580</name>
</gene>
<reference evidence="2 3" key="1">
    <citation type="submission" date="2022-01" db="EMBL/GenBank/DDBJ databases">
        <title>Novel bile acid biosynthetic pathways are enriched in the microbiome of centenarians.</title>
        <authorList>
            <person name="Sato Y."/>
            <person name="Atarashi K."/>
            <person name="Plichta R.D."/>
            <person name="Arai Y."/>
            <person name="Sasajima S."/>
            <person name="Kearney M.S."/>
            <person name="Suda W."/>
            <person name="Takeshita K."/>
            <person name="Sasaki T."/>
            <person name="Okamoto S."/>
            <person name="Skelly N.A."/>
            <person name="Okamura Y."/>
            <person name="Vlamakis H."/>
            <person name="Li Y."/>
            <person name="Tanoue T."/>
            <person name="Takei H."/>
            <person name="Nittono H."/>
            <person name="Narushima S."/>
            <person name="Irie J."/>
            <person name="Itoh H."/>
            <person name="Moriya K."/>
            <person name="Sugiura Y."/>
            <person name="Suematsu M."/>
            <person name="Moritoki N."/>
            <person name="Shibata S."/>
            <person name="Littman R.D."/>
            <person name="Fischbach A.M."/>
            <person name="Uwamino Y."/>
            <person name="Inoue T."/>
            <person name="Honda A."/>
            <person name="Hattori M."/>
            <person name="Murai T."/>
            <person name="Xavier J.R."/>
            <person name="Hirose N."/>
            <person name="Honda K."/>
        </authorList>
    </citation>
    <scope>NUCLEOTIDE SEQUENCE [LARGE SCALE GENOMIC DNA]</scope>
    <source>
        <strain evidence="2 3">CE91-St30</strain>
    </source>
</reference>
<accession>A0ABM7WGR5</accession>
<evidence type="ECO:0000313" key="3">
    <source>
        <dbReference type="Proteomes" id="UP001320544"/>
    </source>
</evidence>
<sequence length="74" mass="8157">MVAGGAQPGRAAASSEKHPPAERAAANSRNPPITFNLYIHQRAKGQLRGRKSKVFVTAWDYFRSRFSSRLSELG</sequence>
<protein>
    <submittedName>
        <fullName evidence="2">Uncharacterized protein</fullName>
    </submittedName>
</protein>
<dbReference type="EMBL" id="AP025564">
    <property type="protein sequence ID" value="BDE95425.1"/>
    <property type="molecule type" value="Genomic_DNA"/>
</dbReference>
<evidence type="ECO:0000256" key="1">
    <source>
        <dbReference type="SAM" id="MobiDB-lite"/>
    </source>
</evidence>
<dbReference type="Proteomes" id="UP001320544">
    <property type="component" value="Chromosome"/>
</dbReference>